<evidence type="ECO:0000256" key="2">
    <source>
        <dbReference type="SAM" id="SignalP"/>
    </source>
</evidence>
<sequence>MLSISTKHLTRFLLCAFLIFTLQSCVVATHTTQTQQTPSGKVPPGQAKKAAGSQSAKPYAPGQQKKKSKSK</sequence>
<gene>
    <name evidence="3" type="ORF">SAMN04488109_4772</name>
</gene>
<feature type="compositionally biased region" description="Low complexity" evidence="1">
    <location>
        <begin position="45"/>
        <end position="57"/>
    </location>
</feature>
<dbReference type="AlphaFoldDB" id="A0A1M5UM04"/>
<dbReference type="PROSITE" id="PS51257">
    <property type="entry name" value="PROKAR_LIPOPROTEIN"/>
    <property type="match status" value="1"/>
</dbReference>
<feature type="chain" id="PRO_5009914222" evidence="2">
    <location>
        <begin position="29"/>
        <end position="71"/>
    </location>
</feature>
<evidence type="ECO:0000256" key="1">
    <source>
        <dbReference type="SAM" id="MobiDB-lite"/>
    </source>
</evidence>
<reference evidence="3 4" key="1">
    <citation type="submission" date="2016-11" db="EMBL/GenBank/DDBJ databases">
        <authorList>
            <person name="Jaros S."/>
            <person name="Januszkiewicz K."/>
            <person name="Wedrychowicz H."/>
        </authorList>
    </citation>
    <scope>NUCLEOTIDE SEQUENCE [LARGE SCALE GENOMIC DNA]</scope>
    <source>
        <strain evidence="3 4">DSM 24574</strain>
    </source>
</reference>
<evidence type="ECO:0000313" key="4">
    <source>
        <dbReference type="Proteomes" id="UP000184212"/>
    </source>
</evidence>
<proteinExistence type="predicted"/>
<accession>A0A1M5UM04</accession>
<dbReference type="Proteomes" id="UP000184212">
    <property type="component" value="Unassembled WGS sequence"/>
</dbReference>
<feature type="region of interest" description="Disordered" evidence="1">
    <location>
        <begin position="32"/>
        <end position="71"/>
    </location>
</feature>
<keyword evidence="2" id="KW-0732">Signal</keyword>
<dbReference type="RefSeq" id="WP_073139070.1">
    <property type="nucleotide sequence ID" value="NZ_FQWQ01000003.1"/>
</dbReference>
<protein>
    <submittedName>
        <fullName evidence="3">Uncharacterized protein</fullName>
    </submittedName>
</protein>
<evidence type="ECO:0000313" key="3">
    <source>
        <dbReference type="EMBL" id="SHH64029.1"/>
    </source>
</evidence>
<dbReference type="EMBL" id="FQWQ01000003">
    <property type="protein sequence ID" value="SHH64029.1"/>
    <property type="molecule type" value="Genomic_DNA"/>
</dbReference>
<feature type="signal peptide" evidence="2">
    <location>
        <begin position="1"/>
        <end position="28"/>
    </location>
</feature>
<name>A0A1M5UM04_9BACT</name>
<organism evidence="3 4">
    <name type="scientific">Chryseolinea serpens</name>
    <dbReference type="NCBI Taxonomy" id="947013"/>
    <lineage>
        <taxon>Bacteria</taxon>
        <taxon>Pseudomonadati</taxon>
        <taxon>Bacteroidota</taxon>
        <taxon>Cytophagia</taxon>
        <taxon>Cytophagales</taxon>
        <taxon>Fulvivirgaceae</taxon>
        <taxon>Chryseolinea</taxon>
    </lineage>
</organism>
<keyword evidence="4" id="KW-1185">Reference proteome</keyword>